<feature type="region of interest" description="Disordered" evidence="1">
    <location>
        <begin position="28"/>
        <end position="60"/>
    </location>
</feature>
<protein>
    <submittedName>
        <fullName evidence="3">Uncharacterized protein</fullName>
    </submittedName>
</protein>
<keyword evidence="2" id="KW-1133">Transmembrane helix</keyword>
<feature type="region of interest" description="Disordered" evidence="1">
    <location>
        <begin position="109"/>
        <end position="241"/>
    </location>
</feature>
<reference evidence="3" key="1">
    <citation type="journal article" date="2015" name="Nature">
        <title>Complex archaea that bridge the gap between prokaryotes and eukaryotes.</title>
        <authorList>
            <person name="Spang A."/>
            <person name="Saw J.H."/>
            <person name="Jorgensen S.L."/>
            <person name="Zaremba-Niedzwiedzka K."/>
            <person name="Martijn J."/>
            <person name="Lind A.E."/>
            <person name="van Eijk R."/>
            <person name="Schleper C."/>
            <person name="Guy L."/>
            <person name="Ettema T.J."/>
        </authorList>
    </citation>
    <scope>NUCLEOTIDE SEQUENCE</scope>
</reference>
<feature type="compositionally biased region" description="Polar residues" evidence="1">
    <location>
        <begin position="113"/>
        <end position="134"/>
    </location>
</feature>
<dbReference type="AlphaFoldDB" id="A0A0F8XUE3"/>
<feature type="transmembrane region" description="Helical" evidence="2">
    <location>
        <begin position="82"/>
        <end position="101"/>
    </location>
</feature>
<feature type="compositionally biased region" description="Acidic residues" evidence="1">
    <location>
        <begin position="170"/>
        <end position="179"/>
    </location>
</feature>
<feature type="compositionally biased region" description="Low complexity" evidence="1">
    <location>
        <begin position="142"/>
        <end position="158"/>
    </location>
</feature>
<comment type="caution">
    <text evidence="3">The sequence shown here is derived from an EMBL/GenBank/DDBJ whole genome shotgun (WGS) entry which is preliminary data.</text>
</comment>
<name>A0A0F8XUE3_9ZZZZ</name>
<keyword evidence="2" id="KW-0472">Membrane</keyword>
<evidence type="ECO:0000256" key="1">
    <source>
        <dbReference type="SAM" id="MobiDB-lite"/>
    </source>
</evidence>
<accession>A0A0F8XUE3</accession>
<dbReference type="EMBL" id="LAZR01057103">
    <property type="protein sequence ID" value="KKK72747.1"/>
    <property type="molecule type" value="Genomic_DNA"/>
</dbReference>
<organism evidence="3">
    <name type="scientific">marine sediment metagenome</name>
    <dbReference type="NCBI Taxonomy" id="412755"/>
    <lineage>
        <taxon>unclassified sequences</taxon>
        <taxon>metagenomes</taxon>
        <taxon>ecological metagenomes</taxon>
    </lineage>
</organism>
<gene>
    <name evidence="3" type="ORF">LCGC14_2900780</name>
</gene>
<proteinExistence type="predicted"/>
<keyword evidence="2" id="KW-0812">Transmembrane</keyword>
<evidence type="ECO:0000313" key="3">
    <source>
        <dbReference type="EMBL" id="KKK72747.1"/>
    </source>
</evidence>
<feature type="compositionally biased region" description="Basic and acidic residues" evidence="1">
    <location>
        <begin position="230"/>
        <end position="241"/>
    </location>
</feature>
<evidence type="ECO:0000256" key="2">
    <source>
        <dbReference type="SAM" id="Phobius"/>
    </source>
</evidence>
<feature type="non-terminal residue" evidence="3">
    <location>
        <position position="1"/>
    </location>
</feature>
<sequence>ELLNQVAAAKLCLLNPTKKSAYDRRIKATMRPKAKPSAAAPAKPPSRQPVATVAADPGVPAINTAAPSSAYRERRKKASWQVPAALALATVVVVGLAIMLLRNEDQTLRVGQGESQQQGNATSARPTQDPSTQRGTERPDSEAAGSQAASSADPQSTAGAESRSTRPSVEEDDPEEGDASVEPINGPETLADLVANGPEEQTPDEPDDILDHNLGESLPAGPSQPAPPPGREKTPIPAEPDRERALAAFWKIYREEYDDPKPVKEKQNLAKKWLHLARLSTDDPASRYVTFEQARDLATKVKDGVTAYEAVDGMAAEFLIDPLPMKAKILEEFSRKARWPAEYQTVANQAFLLMDEAIRQDAITLAGEIGQIALDTAREAAQVALG</sequence>
<feature type="non-terminal residue" evidence="3">
    <location>
        <position position="386"/>
    </location>
</feature>